<dbReference type="GO" id="GO:0005886">
    <property type="term" value="C:plasma membrane"/>
    <property type="evidence" value="ECO:0007669"/>
    <property type="project" value="UniProtKB-SubCell"/>
</dbReference>
<dbReference type="Gene3D" id="1.20.1740.10">
    <property type="entry name" value="Amino acid/polyamine transporter I"/>
    <property type="match status" value="1"/>
</dbReference>
<dbReference type="GO" id="GO:0022857">
    <property type="term" value="F:transmembrane transporter activity"/>
    <property type="evidence" value="ECO:0007669"/>
    <property type="project" value="InterPro"/>
</dbReference>
<feature type="transmembrane region" description="Helical" evidence="6">
    <location>
        <begin position="343"/>
        <end position="365"/>
    </location>
</feature>
<feature type="transmembrane region" description="Helical" evidence="6">
    <location>
        <begin position="318"/>
        <end position="337"/>
    </location>
</feature>
<evidence type="ECO:0000256" key="1">
    <source>
        <dbReference type="ARBA" id="ARBA00004651"/>
    </source>
</evidence>
<feature type="transmembrane region" description="Helical" evidence="6">
    <location>
        <begin position="225"/>
        <end position="256"/>
    </location>
</feature>
<proteinExistence type="predicted"/>
<dbReference type="PANTHER" id="PTHR42770:SF11">
    <property type="entry name" value="INNER MEMBRANE TRANSPORT PROTEIN YBAT"/>
    <property type="match status" value="1"/>
</dbReference>
<dbReference type="PIRSF" id="PIRSF006060">
    <property type="entry name" value="AA_transporter"/>
    <property type="match status" value="1"/>
</dbReference>
<evidence type="ECO:0000256" key="6">
    <source>
        <dbReference type="SAM" id="Phobius"/>
    </source>
</evidence>
<dbReference type="Pfam" id="PF13520">
    <property type="entry name" value="AA_permease_2"/>
    <property type="match status" value="1"/>
</dbReference>
<feature type="transmembrane region" description="Helical" evidence="6">
    <location>
        <begin position="124"/>
        <end position="144"/>
    </location>
</feature>
<name>A0A1D8K6B3_9GAMM</name>
<protein>
    <recommendedName>
        <fullName evidence="9">Amino acid transporter</fullName>
    </recommendedName>
</protein>
<keyword evidence="2" id="KW-1003">Cell membrane</keyword>
<keyword evidence="3 6" id="KW-0812">Transmembrane</keyword>
<dbReference type="EMBL" id="CP017448">
    <property type="protein sequence ID" value="AOV16507.1"/>
    <property type="molecule type" value="Genomic_DNA"/>
</dbReference>
<feature type="transmembrane region" description="Helical" evidence="6">
    <location>
        <begin position="44"/>
        <end position="64"/>
    </location>
</feature>
<feature type="transmembrane region" description="Helical" evidence="6">
    <location>
        <begin position="276"/>
        <end position="297"/>
    </location>
</feature>
<evidence type="ECO:0008006" key="9">
    <source>
        <dbReference type="Google" id="ProtNLM"/>
    </source>
</evidence>
<dbReference type="KEGG" id="aaeo:BJI67_04955"/>
<feature type="transmembrane region" description="Helical" evidence="6">
    <location>
        <begin position="403"/>
        <end position="423"/>
    </location>
</feature>
<feature type="transmembrane region" description="Helical" evidence="6">
    <location>
        <begin position="84"/>
        <end position="112"/>
    </location>
</feature>
<feature type="transmembrane region" description="Helical" evidence="6">
    <location>
        <begin position="12"/>
        <end position="38"/>
    </location>
</feature>
<keyword evidence="5 6" id="KW-0472">Membrane</keyword>
<evidence type="ECO:0000256" key="2">
    <source>
        <dbReference type="ARBA" id="ARBA00022475"/>
    </source>
</evidence>
<evidence type="ECO:0000313" key="7">
    <source>
        <dbReference type="EMBL" id="AOV16507.1"/>
    </source>
</evidence>
<sequence length="440" mass="45353">MAETAASAKTPLGTAALLSIGIGGMIGGGIFAVTGLTIQLTRGAAPLAFALAGAVALLTAWSYLKLTLRYPSSGGTVEFLNRAYGPGVFTGALNILLCLSYVILLAIYAYAFGTYAVDLFHGGAAARSMLASGVLLVLALLNFLGPHIVIRSENSLNLLKLILLAGFIVAGLALPGDPARLAPAQWVSPLPLIAGAMIVFLNYEGFELIANAAPQAVNPRRSLPIAYLGGVAIVILVYLCIAAAVLLHLGFGAIAAHRDDVLSVAAGQILGHGGSLAIIVAALAATASAINATFYGSGRLTYLIAKYGELPSAFEHDIRNQPVEGLALFATLALLLVNGVPLSAIATLGSAGFLLVFAAVNLANLRLARETQANPRLAAIGVAACLTALAALCAQVIEDPHTRWQIAGLVALIAFSVATELFYRRLSGRSIHMGRQTPIS</sequence>
<comment type="subcellular location">
    <subcellularLocation>
        <location evidence="1">Cell membrane</location>
        <topology evidence="1">Multi-pass membrane protein</topology>
    </subcellularLocation>
</comment>
<keyword evidence="4 6" id="KW-1133">Transmembrane helix</keyword>
<dbReference type="RefSeq" id="WP_070072099.1">
    <property type="nucleotide sequence ID" value="NZ_CP017448.1"/>
</dbReference>
<evidence type="ECO:0000256" key="3">
    <source>
        <dbReference type="ARBA" id="ARBA00022692"/>
    </source>
</evidence>
<evidence type="ECO:0000256" key="4">
    <source>
        <dbReference type="ARBA" id="ARBA00022989"/>
    </source>
</evidence>
<gene>
    <name evidence="7" type="ORF">BJI67_04955</name>
</gene>
<feature type="transmembrane region" description="Helical" evidence="6">
    <location>
        <begin position="186"/>
        <end position="204"/>
    </location>
</feature>
<feature type="transmembrane region" description="Helical" evidence="6">
    <location>
        <begin position="377"/>
        <end position="397"/>
    </location>
</feature>
<evidence type="ECO:0000313" key="8">
    <source>
        <dbReference type="Proteomes" id="UP000095342"/>
    </source>
</evidence>
<reference evidence="7 8" key="1">
    <citation type="submission" date="2016-09" db="EMBL/GenBank/DDBJ databases">
        <title>Acidihalobacter prosperus V6 (DSM14174).</title>
        <authorList>
            <person name="Khaleque H.N."/>
            <person name="Ramsay J.P."/>
            <person name="Murphy R.J.T."/>
            <person name="Kaksonen A.H."/>
            <person name="Boxall N.J."/>
            <person name="Watkin E.L.J."/>
        </authorList>
    </citation>
    <scope>NUCLEOTIDE SEQUENCE [LARGE SCALE GENOMIC DNA]</scope>
    <source>
        <strain evidence="7 8">V6</strain>
    </source>
</reference>
<keyword evidence="8" id="KW-1185">Reference proteome</keyword>
<dbReference type="Proteomes" id="UP000095342">
    <property type="component" value="Chromosome"/>
</dbReference>
<feature type="transmembrane region" description="Helical" evidence="6">
    <location>
        <begin position="156"/>
        <end position="174"/>
    </location>
</feature>
<evidence type="ECO:0000256" key="5">
    <source>
        <dbReference type="ARBA" id="ARBA00023136"/>
    </source>
</evidence>
<dbReference type="InterPro" id="IPR050367">
    <property type="entry name" value="APC_superfamily"/>
</dbReference>
<dbReference type="InterPro" id="IPR002293">
    <property type="entry name" value="AA/rel_permease1"/>
</dbReference>
<dbReference type="PANTHER" id="PTHR42770">
    <property type="entry name" value="AMINO ACID TRANSPORTER-RELATED"/>
    <property type="match status" value="1"/>
</dbReference>
<accession>A0A1D8K6B3</accession>
<dbReference type="AlphaFoldDB" id="A0A1D8K6B3"/>
<organism evidence="7 8">
    <name type="scientific">Acidihalobacter aeolianus</name>
    <dbReference type="NCBI Taxonomy" id="2792603"/>
    <lineage>
        <taxon>Bacteria</taxon>
        <taxon>Pseudomonadati</taxon>
        <taxon>Pseudomonadota</taxon>
        <taxon>Gammaproteobacteria</taxon>
        <taxon>Chromatiales</taxon>
        <taxon>Ectothiorhodospiraceae</taxon>
        <taxon>Acidihalobacter</taxon>
    </lineage>
</organism>